<dbReference type="Pfam" id="PF18955">
    <property type="entry name" value="DUF5698"/>
    <property type="match status" value="1"/>
</dbReference>
<dbReference type="PANTHER" id="PTHR40060">
    <property type="entry name" value="UPF0316 PROTEIN YEBE"/>
    <property type="match status" value="1"/>
</dbReference>
<keyword evidence="5 6" id="KW-0472">Membrane</keyword>
<feature type="transmembrane region" description="Helical" evidence="6">
    <location>
        <begin position="72"/>
        <end position="92"/>
    </location>
</feature>
<evidence type="ECO:0000259" key="7">
    <source>
        <dbReference type="Pfam" id="PF10035"/>
    </source>
</evidence>
<dbReference type="CDD" id="cd16381">
    <property type="entry name" value="YitT_C_like_1"/>
    <property type="match status" value="1"/>
</dbReference>
<proteinExistence type="inferred from homology"/>
<organism evidence="9 10">
    <name type="scientific">Methanoculleus taiwanensis</name>
    <dbReference type="NCBI Taxonomy" id="1550565"/>
    <lineage>
        <taxon>Archaea</taxon>
        <taxon>Methanobacteriati</taxon>
        <taxon>Methanobacteriota</taxon>
        <taxon>Stenosarchaea group</taxon>
        <taxon>Methanomicrobia</taxon>
        <taxon>Methanomicrobiales</taxon>
        <taxon>Methanomicrobiaceae</taxon>
        <taxon>Methanoculleus</taxon>
    </lineage>
</organism>
<evidence type="ECO:0000256" key="6">
    <source>
        <dbReference type="HAMAP-Rule" id="MF_01515"/>
    </source>
</evidence>
<evidence type="ECO:0000256" key="2">
    <source>
        <dbReference type="ARBA" id="ARBA00022475"/>
    </source>
</evidence>
<name>A0A498GXR6_9EURY</name>
<dbReference type="InterPro" id="IPR022930">
    <property type="entry name" value="UPF0316"/>
</dbReference>
<evidence type="ECO:0000256" key="4">
    <source>
        <dbReference type="ARBA" id="ARBA00022989"/>
    </source>
</evidence>
<accession>A0A498GXR6</accession>
<dbReference type="HAMAP" id="MF_01515">
    <property type="entry name" value="UPF0316"/>
    <property type="match status" value="1"/>
</dbReference>
<feature type="transmembrane region" description="Helical" evidence="6">
    <location>
        <begin position="45"/>
        <end position="66"/>
    </location>
</feature>
<comment type="caution">
    <text evidence="9">The sequence shown here is derived from an EMBL/GenBank/DDBJ whole genome shotgun (WGS) entry which is preliminary data.</text>
</comment>
<comment type="similarity">
    <text evidence="6">Belongs to the UPF0316 family.</text>
</comment>
<feature type="domain" description="DUF2179" evidence="7">
    <location>
        <begin position="123"/>
        <end position="172"/>
    </location>
</feature>
<evidence type="ECO:0000256" key="1">
    <source>
        <dbReference type="ARBA" id="ARBA00004651"/>
    </source>
</evidence>
<evidence type="ECO:0000313" key="9">
    <source>
        <dbReference type="EMBL" id="RXE55402.1"/>
    </source>
</evidence>
<dbReference type="InterPro" id="IPR019264">
    <property type="entry name" value="DUF2179"/>
</dbReference>
<dbReference type="Proteomes" id="UP000290932">
    <property type="component" value="Unassembled WGS sequence"/>
</dbReference>
<dbReference type="InterPro" id="IPR015867">
    <property type="entry name" value="N-reg_PII/ATP_PRibTrfase_C"/>
</dbReference>
<dbReference type="OrthoDB" id="146491at2157"/>
<feature type="transmembrane region" description="Helical" evidence="6">
    <location>
        <begin position="12"/>
        <end position="33"/>
    </location>
</feature>
<evidence type="ECO:0000259" key="8">
    <source>
        <dbReference type="Pfam" id="PF18955"/>
    </source>
</evidence>
<keyword evidence="10" id="KW-1185">Reference proteome</keyword>
<dbReference type="PANTHER" id="PTHR40060:SF1">
    <property type="entry name" value="UPF0316 PROTEIN YEBE"/>
    <property type="match status" value="1"/>
</dbReference>
<dbReference type="EMBL" id="LHQS01000003">
    <property type="protein sequence ID" value="RXE55402.1"/>
    <property type="molecule type" value="Genomic_DNA"/>
</dbReference>
<dbReference type="AlphaFoldDB" id="A0A498GXR6"/>
<reference evidence="9 10" key="1">
    <citation type="journal article" date="2015" name="Int. J. Syst. Evol. Microbiol.">
        <title>Methanoculleus taiwanensis sp. nov., a methanogen isolated from deep marine sediment at the deformation front area near Taiwan.</title>
        <authorList>
            <person name="Weng C.Y."/>
            <person name="Chen S.C."/>
            <person name="Lai M.C."/>
            <person name="Wu S.Y."/>
            <person name="Lin S."/>
            <person name="Yang T.F."/>
            <person name="Chen P.C."/>
        </authorList>
    </citation>
    <scope>NUCLEOTIDE SEQUENCE [LARGE SCALE GENOMIC DNA]</scope>
    <source>
        <strain evidence="9 10">CYW4</strain>
    </source>
</reference>
<evidence type="ECO:0000256" key="5">
    <source>
        <dbReference type="ARBA" id="ARBA00023136"/>
    </source>
</evidence>
<sequence length="198" mass="21946">MIPIPVPDPEFFSLIILPLAIFFARICDVTFGTMRIIFISRGMKLLAPILGFIEVFIWIVAIGQIFQNVANPINYFAYAAGFAAGNYVGMVVEERLAVGLTLVRIISQRDATNLIDYLRGSGYGVTVIDAQGKQGPGKIIFTVIKRKNLPYVLDAIHQYNPKAFYAIEDVRHAAEGTFPMMPSRPGPFHLGRVARKGK</sequence>
<dbReference type="InterPro" id="IPR044035">
    <property type="entry name" value="DUF5698"/>
</dbReference>
<keyword evidence="3 6" id="KW-0812">Transmembrane</keyword>
<protein>
    <recommendedName>
        <fullName evidence="6">UPF0316 protein ABH15_11690</fullName>
    </recommendedName>
</protein>
<gene>
    <name evidence="9" type="ORF">ABH15_11690</name>
</gene>
<dbReference type="RefSeq" id="WP_128694582.1">
    <property type="nucleotide sequence ID" value="NZ_LHQS01000003.1"/>
</dbReference>
<feature type="domain" description="DUF5698" evidence="8">
    <location>
        <begin position="33"/>
        <end position="90"/>
    </location>
</feature>
<evidence type="ECO:0000313" key="10">
    <source>
        <dbReference type="Proteomes" id="UP000290932"/>
    </source>
</evidence>
<dbReference type="Pfam" id="PF10035">
    <property type="entry name" value="DUF2179"/>
    <property type="match status" value="1"/>
</dbReference>
<comment type="subcellular location">
    <subcellularLocation>
        <location evidence="1 6">Cell membrane</location>
        <topology evidence="1 6">Multi-pass membrane protein</topology>
    </subcellularLocation>
</comment>
<dbReference type="Gene3D" id="3.30.70.120">
    <property type="match status" value="1"/>
</dbReference>
<keyword evidence="2 6" id="KW-1003">Cell membrane</keyword>
<dbReference type="NCBIfam" id="NF003191">
    <property type="entry name" value="PRK04164.1-2"/>
    <property type="match status" value="1"/>
</dbReference>
<evidence type="ECO:0000256" key="3">
    <source>
        <dbReference type="ARBA" id="ARBA00022692"/>
    </source>
</evidence>
<dbReference type="GO" id="GO:0005886">
    <property type="term" value="C:plasma membrane"/>
    <property type="evidence" value="ECO:0007669"/>
    <property type="project" value="UniProtKB-SubCell"/>
</dbReference>
<keyword evidence="4 6" id="KW-1133">Transmembrane helix</keyword>